<dbReference type="AlphaFoldDB" id="A0A9N9PPE3"/>
<dbReference type="EMBL" id="CAJVRL010000002">
    <property type="protein sequence ID" value="CAG8949357.1"/>
    <property type="molecule type" value="Genomic_DNA"/>
</dbReference>
<gene>
    <name evidence="1" type="ORF">HYFRA_00004983</name>
</gene>
<evidence type="ECO:0000313" key="1">
    <source>
        <dbReference type="EMBL" id="CAG8949357.1"/>
    </source>
</evidence>
<comment type="caution">
    <text evidence="1">The sequence shown here is derived from an EMBL/GenBank/DDBJ whole genome shotgun (WGS) entry which is preliminary data.</text>
</comment>
<name>A0A9N9PPE3_9HELO</name>
<sequence>MSFGFSVGDFVLLTQLAKNTIHNAQKACGAHDELVREVKSLHIVLRRTEAEVSNANSILNREDDDRRAELGSLAGHCKKVLKVLCVVLEKYNALSQEKRSVTKLWKQIKFGNGEMRDLDHIRSELVTHTQAFTIFLNLLSIGSQGKVEEYMESQGKELRDIKLSMNWVTASLQSRRKEESILTTYAEDDKETWKCFRRELIKEGFTHTALKENMETIKQFVTELGERGALDGLAPKLDCANSRILSIPRGKTSIGKKSIDKCAAKLAFRLDQVLKANGGLTSIDGESQPHSVLADKSASQQHAPEPWEHMQAETHAMTRIGQLAQDKTTRDVASTATWGSCIGTNDILLRDFEFLLSEFSEYITHTEEFCEGFHPHNQPFQVLKLAAFSLVLQLRNLAEATSHGHDGWLAHLLARDIELTPFVIFAETPSRAQQLSFAEALYSGFNQWYKNYHKLCHKYRVDENCGENWFFIWRET</sequence>
<protein>
    <recommendedName>
        <fullName evidence="3">Fungal N-terminal domain-containing protein</fullName>
    </recommendedName>
</protein>
<accession>A0A9N9PPE3</accession>
<evidence type="ECO:0008006" key="3">
    <source>
        <dbReference type="Google" id="ProtNLM"/>
    </source>
</evidence>
<dbReference type="OrthoDB" id="7464126at2759"/>
<reference evidence="1" key="1">
    <citation type="submission" date="2021-07" db="EMBL/GenBank/DDBJ databases">
        <authorList>
            <person name="Durling M."/>
        </authorList>
    </citation>
    <scope>NUCLEOTIDE SEQUENCE</scope>
</reference>
<keyword evidence="2" id="KW-1185">Reference proteome</keyword>
<dbReference type="Proteomes" id="UP000696280">
    <property type="component" value="Unassembled WGS sequence"/>
</dbReference>
<organism evidence="1 2">
    <name type="scientific">Hymenoscyphus fraxineus</name>
    <dbReference type="NCBI Taxonomy" id="746836"/>
    <lineage>
        <taxon>Eukaryota</taxon>
        <taxon>Fungi</taxon>
        <taxon>Dikarya</taxon>
        <taxon>Ascomycota</taxon>
        <taxon>Pezizomycotina</taxon>
        <taxon>Leotiomycetes</taxon>
        <taxon>Helotiales</taxon>
        <taxon>Helotiaceae</taxon>
        <taxon>Hymenoscyphus</taxon>
    </lineage>
</organism>
<proteinExistence type="predicted"/>
<evidence type="ECO:0000313" key="2">
    <source>
        <dbReference type="Proteomes" id="UP000696280"/>
    </source>
</evidence>